<dbReference type="AlphaFoldDB" id="X1U6K7"/>
<name>X1U6K7_9ZZZZ</name>
<sequence>RVADLEAAFEITHDVSIDDIVNPEPFPMEDD</sequence>
<comment type="caution">
    <text evidence="1">The sequence shown here is derived from an EMBL/GenBank/DDBJ whole genome shotgun (WGS) entry which is preliminary data.</text>
</comment>
<evidence type="ECO:0000313" key="1">
    <source>
        <dbReference type="EMBL" id="GAJ13188.1"/>
    </source>
</evidence>
<dbReference type="EMBL" id="BARW01029781">
    <property type="protein sequence ID" value="GAJ13188.1"/>
    <property type="molecule type" value="Genomic_DNA"/>
</dbReference>
<proteinExistence type="predicted"/>
<accession>X1U6K7</accession>
<organism evidence="1">
    <name type="scientific">marine sediment metagenome</name>
    <dbReference type="NCBI Taxonomy" id="412755"/>
    <lineage>
        <taxon>unclassified sequences</taxon>
        <taxon>metagenomes</taxon>
        <taxon>ecological metagenomes</taxon>
    </lineage>
</organism>
<feature type="non-terminal residue" evidence="1">
    <location>
        <position position="1"/>
    </location>
</feature>
<gene>
    <name evidence="1" type="ORF">S12H4_47770</name>
</gene>
<protein>
    <submittedName>
        <fullName evidence="1">Uncharacterized protein</fullName>
    </submittedName>
</protein>
<reference evidence="1" key="1">
    <citation type="journal article" date="2014" name="Front. Microbiol.">
        <title>High frequency of phylogenetically diverse reductive dehalogenase-homologous genes in deep subseafloor sedimentary metagenomes.</title>
        <authorList>
            <person name="Kawai M."/>
            <person name="Futagami T."/>
            <person name="Toyoda A."/>
            <person name="Takaki Y."/>
            <person name="Nishi S."/>
            <person name="Hori S."/>
            <person name="Arai W."/>
            <person name="Tsubouchi T."/>
            <person name="Morono Y."/>
            <person name="Uchiyama I."/>
            <person name="Ito T."/>
            <person name="Fujiyama A."/>
            <person name="Inagaki F."/>
            <person name="Takami H."/>
        </authorList>
    </citation>
    <scope>NUCLEOTIDE SEQUENCE</scope>
    <source>
        <strain evidence="1">Expedition CK06-06</strain>
    </source>
</reference>